<organism evidence="7">
    <name type="scientific">Oryza meridionalis</name>
    <dbReference type="NCBI Taxonomy" id="40149"/>
    <lineage>
        <taxon>Eukaryota</taxon>
        <taxon>Viridiplantae</taxon>
        <taxon>Streptophyta</taxon>
        <taxon>Embryophyta</taxon>
        <taxon>Tracheophyta</taxon>
        <taxon>Spermatophyta</taxon>
        <taxon>Magnoliopsida</taxon>
        <taxon>Liliopsida</taxon>
        <taxon>Poales</taxon>
        <taxon>Poaceae</taxon>
        <taxon>BOP clade</taxon>
        <taxon>Oryzoideae</taxon>
        <taxon>Oryzeae</taxon>
        <taxon>Oryzinae</taxon>
        <taxon>Oryza</taxon>
    </lineage>
</organism>
<dbReference type="EnsemblPlants" id="OMERI01G27020.2">
    <property type="protein sequence ID" value="OMERI01G27020.2"/>
    <property type="gene ID" value="OMERI01G27020"/>
</dbReference>
<keyword evidence="2" id="KW-0433">Leucine-rich repeat</keyword>
<evidence type="ECO:0000256" key="5">
    <source>
        <dbReference type="ARBA" id="ARBA00022821"/>
    </source>
</evidence>
<dbReference type="STRING" id="40149.A0A0E0C7A4"/>
<dbReference type="GO" id="GO:0006952">
    <property type="term" value="P:defense response"/>
    <property type="evidence" value="ECO:0007669"/>
    <property type="project" value="UniProtKB-KW"/>
</dbReference>
<dbReference type="Pfam" id="PF18052">
    <property type="entry name" value="Rx_N"/>
    <property type="match status" value="2"/>
</dbReference>
<protein>
    <recommendedName>
        <fullName evidence="6">Disease resistance N-terminal domain-containing protein</fullName>
    </recommendedName>
</protein>
<keyword evidence="8" id="KW-1185">Reference proteome</keyword>
<comment type="similarity">
    <text evidence="1">Belongs to the disease resistance NB-LRR family.</text>
</comment>
<dbReference type="PANTHER" id="PTHR33377:SF115">
    <property type="entry name" value="OS05G0533301 PROTEIN"/>
    <property type="match status" value="1"/>
</dbReference>
<dbReference type="InterPro" id="IPR041118">
    <property type="entry name" value="Rx_N"/>
</dbReference>
<dbReference type="Gene3D" id="3.40.50.300">
    <property type="entry name" value="P-loop containing nucleotide triphosphate hydrolases"/>
    <property type="match status" value="2"/>
</dbReference>
<evidence type="ECO:0000313" key="7">
    <source>
        <dbReference type="EnsemblPlants" id="OMERI01G27020.2"/>
    </source>
</evidence>
<dbReference type="SUPFAM" id="SSF52540">
    <property type="entry name" value="P-loop containing nucleoside triphosphate hydrolases"/>
    <property type="match status" value="2"/>
</dbReference>
<evidence type="ECO:0000259" key="6">
    <source>
        <dbReference type="Pfam" id="PF18052"/>
    </source>
</evidence>
<keyword evidence="3" id="KW-0677">Repeat</keyword>
<dbReference type="Gramene" id="OMERI01G27020.2">
    <property type="protein sequence ID" value="OMERI01G27020.2"/>
    <property type="gene ID" value="OMERI01G27020"/>
</dbReference>
<feature type="domain" description="Disease resistance N-terminal" evidence="6">
    <location>
        <begin position="607"/>
        <end position="686"/>
    </location>
</feature>
<dbReference type="PANTHER" id="PTHR33377">
    <property type="entry name" value="OS10G0134700 PROTEIN-RELATED"/>
    <property type="match status" value="1"/>
</dbReference>
<name>A0A0E0C7A4_9ORYZ</name>
<dbReference type="AlphaFoldDB" id="A0A0E0C7A4"/>
<proteinExistence type="inferred from homology"/>
<keyword evidence="5" id="KW-0611">Plant defense</keyword>
<reference evidence="7" key="1">
    <citation type="submission" date="2015-04" db="UniProtKB">
        <authorList>
            <consortium name="EnsemblPlants"/>
        </authorList>
    </citation>
    <scope>IDENTIFICATION</scope>
</reference>
<dbReference type="Proteomes" id="UP000008021">
    <property type="component" value="Chromosome 1"/>
</dbReference>
<evidence type="ECO:0000313" key="8">
    <source>
        <dbReference type="Proteomes" id="UP000008021"/>
    </source>
</evidence>
<evidence type="ECO:0000256" key="2">
    <source>
        <dbReference type="ARBA" id="ARBA00022614"/>
    </source>
</evidence>
<keyword evidence="4" id="KW-0547">Nucleotide-binding</keyword>
<dbReference type="GO" id="GO:0043531">
    <property type="term" value="F:ADP binding"/>
    <property type="evidence" value="ECO:0007669"/>
    <property type="project" value="InterPro"/>
</dbReference>
<reference evidence="7" key="2">
    <citation type="submission" date="2018-05" db="EMBL/GenBank/DDBJ databases">
        <title>OmerRS3 (Oryza meridionalis Reference Sequence Version 3).</title>
        <authorList>
            <person name="Zhang J."/>
            <person name="Kudrna D."/>
            <person name="Lee S."/>
            <person name="Talag J."/>
            <person name="Welchert J."/>
            <person name="Wing R.A."/>
        </authorList>
    </citation>
    <scope>NUCLEOTIDE SEQUENCE [LARGE SCALE GENOMIC DNA]</scope>
    <source>
        <strain evidence="7">cv. OR44</strain>
    </source>
</reference>
<evidence type="ECO:0000256" key="1">
    <source>
        <dbReference type="ARBA" id="ARBA00008894"/>
    </source>
</evidence>
<accession>A0A0E0C7A4</accession>
<evidence type="ECO:0000256" key="3">
    <source>
        <dbReference type="ARBA" id="ARBA00022737"/>
    </source>
</evidence>
<dbReference type="InterPro" id="IPR027417">
    <property type="entry name" value="P-loop_NTPase"/>
</dbReference>
<feature type="domain" description="Disease resistance N-terminal" evidence="6">
    <location>
        <begin position="8"/>
        <end position="97"/>
    </location>
</feature>
<evidence type="ECO:0000256" key="4">
    <source>
        <dbReference type="ARBA" id="ARBA00022741"/>
    </source>
</evidence>
<sequence>MNMLVPAAVSDIAYRLTTFAIKKYQQLPDAEAALETLNRLLLRAQTIIEEAEGKCIANEGMLHQLQMLIEGMYRGHYLLDRYKYPALQEDRKDEEVSHVSSFSKFNPAKRLRFSSHRRTLFFGSNSIKELQGMIATIEEGISDMMNLVVFLRNYRVVHHQPRDTYSVLENCMFGRQMEHEQVLSFLLQTDGLGDEDFPVLPIIGPRKCGKSTLVEHACRDYKVRNHYSSILFLRGNNLKDARVANLRENGVVKHQNYSSCKRLLIIIELACDISEQTWQSLKSSVNCWARGSKIIITSRSDKIENLGTTAAIRLDLLHPEAYWYFFKMLAFGSRNPDEHPKLASVAMEIATEYSGSFLAAYTIGGLLRDNFNAQFWCSTLKYLRAYIRNQLLVLGDHPNNLLRKGQWVHCLRFAEASDPLWMSDYYETDSCPDQAPNISDIMLGNSTPRGRFEALGWKSRMAPYYSYMICCSTEAPGHAVGRKKRSYDRFLVFLFPVSPLRDQRLPRGADAAAMRSAAWRSRMLPRAGGRADADLSRGLLVRRPGHHTPPYGRRSHRGGVRAGLGCGTLLRGAARPRQYSLACGCGILRKAQDGWVTDMETFLPAILSDLLGRSISYLVQRYRQQSTVQDDLEKLRLALVRVHVTVEEAEARHITNKAMLRQLDVLREAMYSGYHMLDALTYRAHADGASFAPSRLNAAKRLRLLAADEGAAELWRTVDSLGRTIADMREFVVFLKGYPRIRTQPYSMHLLLDKLMFGRQKEVEQVVGFLLQPDVCGAGAGDGVGVLHIVGVARVGKSTLVEHVCHDERVRGRFSSIVCLSREDLEDMGDHRGLTVKHGSHASHGSSLVVLDLAEDEEPLDNGAWRRLRSSAMCRARGSRIIVTSRSPETVRGIPAARAIELKFLREDVYWYFFKVLAFGSANPDDHPRLASIAMDISAEQNGGFIGATIASSLMRANPDAHYWTLILKNMREYTRKHRAMFGKHPHDLLRNNHPVYLWRLAESSKIFLCHGFYTACPAKQEIPRVTFQEVLSGRVTPHGRFEVLAWTSQIPPCRSYLMSCSLDTPHGPHRVLDRKKRLRQLVT</sequence>